<keyword evidence="3" id="KW-1185">Reference proteome</keyword>
<gene>
    <name evidence="2" type="ORF">F511_27754</name>
</gene>
<dbReference type="Proteomes" id="UP000250235">
    <property type="component" value="Unassembled WGS sequence"/>
</dbReference>
<reference evidence="2 3" key="1">
    <citation type="journal article" date="2015" name="Proc. Natl. Acad. Sci. U.S.A.">
        <title>The resurrection genome of Boea hygrometrica: A blueprint for survival of dehydration.</title>
        <authorList>
            <person name="Xiao L."/>
            <person name="Yang G."/>
            <person name="Zhang L."/>
            <person name="Yang X."/>
            <person name="Zhao S."/>
            <person name="Ji Z."/>
            <person name="Zhou Q."/>
            <person name="Hu M."/>
            <person name="Wang Y."/>
            <person name="Chen M."/>
            <person name="Xu Y."/>
            <person name="Jin H."/>
            <person name="Xiao X."/>
            <person name="Hu G."/>
            <person name="Bao F."/>
            <person name="Hu Y."/>
            <person name="Wan P."/>
            <person name="Li L."/>
            <person name="Deng X."/>
            <person name="Kuang T."/>
            <person name="Xiang C."/>
            <person name="Zhu J.K."/>
            <person name="Oliver M.J."/>
            <person name="He Y."/>
        </authorList>
    </citation>
    <scope>NUCLEOTIDE SEQUENCE [LARGE SCALE GENOMIC DNA]</scope>
    <source>
        <strain evidence="3">cv. XS01</strain>
    </source>
</reference>
<feature type="region of interest" description="Disordered" evidence="1">
    <location>
        <begin position="108"/>
        <end position="146"/>
    </location>
</feature>
<dbReference type="AlphaFoldDB" id="A0A2Z7BHD2"/>
<sequence>MTTLLATRAWLRPVSRGNRHFTVDGGRLRQSGPRPDARLLRQPALEGLTRSARTDSRRQVGRNKFRRRRRRRRRELLTVHYLHSMKTSEPKAQQGVQNTTLLALVPGSDRFRKESGTSRDTASRGPTTIAAPESQFRTCPSDHGSIGYPRMSASGEFSTTMHRLLHASGSHPIPPPDDPKESGVAVFDNLSYAPVQFQNHIVIAYGASQKLEAMSSKDDVITISSYQEVQDMESEMMTSAVMSLQSADEVSSAGALSEDRISRELQPAVDSADGSCNDGFSRSAKTKEFSRGAKMKKRSAGMMRASWYIKMVQLVRKDNQLVQIKWRPVGVQIKSGGIACVYLLLVQQKQMSTRVNFPVARRGNVVVLLLRLDVQLREILTTVACDWYQQREVLCVVVFLRLVTQLLVVRIAYPMRRRLRCEGERRYHTLISLLGSLATMSRAVNYHSSWARQQQVELFDASGNQGFTAGRGFNPAGGAPGGG</sequence>
<name>A0A2Z7BHD2_9LAMI</name>
<dbReference type="EMBL" id="KV005660">
    <property type="protein sequence ID" value="KZV33853.1"/>
    <property type="molecule type" value="Genomic_DNA"/>
</dbReference>
<evidence type="ECO:0000256" key="1">
    <source>
        <dbReference type="SAM" id="MobiDB-lite"/>
    </source>
</evidence>
<organism evidence="2 3">
    <name type="scientific">Dorcoceras hygrometricum</name>
    <dbReference type="NCBI Taxonomy" id="472368"/>
    <lineage>
        <taxon>Eukaryota</taxon>
        <taxon>Viridiplantae</taxon>
        <taxon>Streptophyta</taxon>
        <taxon>Embryophyta</taxon>
        <taxon>Tracheophyta</taxon>
        <taxon>Spermatophyta</taxon>
        <taxon>Magnoliopsida</taxon>
        <taxon>eudicotyledons</taxon>
        <taxon>Gunneridae</taxon>
        <taxon>Pentapetalae</taxon>
        <taxon>asterids</taxon>
        <taxon>lamiids</taxon>
        <taxon>Lamiales</taxon>
        <taxon>Gesneriaceae</taxon>
        <taxon>Didymocarpoideae</taxon>
        <taxon>Trichosporeae</taxon>
        <taxon>Loxocarpinae</taxon>
        <taxon>Dorcoceras</taxon>
    </lineage>
</organism>
<feature type="compositionally biased region" description="Basic residues" evidence="1">
    <location>
        <begin position="59"/>
        <end position="70"/>
    </location>
</feature>
<accession>A0A2Z7BHD2</accession>
<protein>
    <submittedName>
        <fullName evidence="2">Uncharacterized protein</fullName>
    </submittedName>
</protein>
<evidence type="ECO:0000313" key="3">
    <source>
        <dbReference type="Proteomes" id="UP000250235"/>
    </source>
</evidence>
<feature type="region of interest" description="Disordered" evidence="1">
    <location>
        <begin position="44"/>
        <end position="70"/>
    </location>
</feature>
<evidence type="ECO:0000313" key="2">
    <source>
        <dbReference type="EMBL" id="KZV33853.1"/>
    </source>
</evidence>
<proteinExistence type="predicted"/>